<dbReference type="AlphaFoldDB" id="A0A2V1DND2"/>
<evidence type="ECO:0000313" key="5">
    <source>
        <dbReference type="EMBL" id="PVH99361.1"/>
    </source>
</evidence>
<protein>
    <recommendedName>
        <fullName evidence="7">Carbonic anhydrase</fullName>
    </recommendedName>
</protein>
<dbReference type="SUPFAM" id="SSF53056">
    <property type="entry name" value="beta-carbonic anhydrase, cab"/>
    <property type="match status" value="1"/>
</dbReference>
<name>A0A2V1DND2_9PLEO</name>
<organism evidence="5 6">
    <name type="scientific">Periconia macrospinosa</name>
    <dbReference type="NCBI Taxonomy" id="97972"/>
    <lineage>
        <taxon>Eukaryota</taxon>
        <taxon>Fungi</taxon>
        <taxon>Dikarya</taxon>
        <taxon>Ascomycota</taxon>
        <taxon>Pezizomycotina</taxon>
        <taxon>Dothideomycetes</taxon>
        <taxon>Pleosporomycetidae</taxon>
        <taxon>Pleosporales</taxon>
        <taxon>Massarineae</taxon>
        <taxon>Periconiaceae</taxon>
        <taxon>Periconia</taxon>
    </lineage>
</organism>
<comment type="cofactor">
    <cofactor evidence="4">
        <name>Zn(2+)</name>
        <dbReference type="ChEBI" id="CHEBI:29105"/>
    </cofactor>
    <text evidence="4">Binds 1 zinc ion per subunit.</text>
</comment>
<sequence length="179" mass="19748">MSEHLTESFLAGNAKWRPTWKNPATMEQMRTFQSDLNNPVMIVTCMDPRCEPTQFLGGGFLFGTVKNAGGRATPDALRSILTLRSLNTVSKKGTVAVIHHTDCGMTHLTSEGIKQDIAKRTPGEAARGAAIDFGTFSTEEFEDTIKQDVQTFKDEKMLEGMDILGFAFITETGELKRIV</sequence>
<evidence type="ECO:0000256" key="2">
    <source>
        <dbReference type="ARBA" id="ARBA00022723"/>
    </source>
</evidence>
<dbReference type="PANTHER" id="PTHR43175">
    <property type="entry name" value="CARBONIC ANHYDRASE"/>
    <property type="match status" value="1"/>
</dbReference>
<dbReference type="InterPro" id="IPR001765">
    <property type="entry name" value="Carbonic_anhydrase"/>
</dbReference>
<dbReference type="GO" id="GO:0004089">
    <property type="term" value="F:carbonate dehydratase activity"/>
    <property type="evidence" value="ECO:0007669"/>
    <property type="project" value="InterPro"/>
</dbReference>
<keyword evidence="6" id="KW-1185">Reference proteome</keyword>
<feature type="binding site" evidence="4">
    <location>
        <position position="47"/>
    </location>
    <ligand>
        <name>Zn(2+)</name>
        <dbReference type="ChEBI" id="CHEBI:29105"/>
    </ligand>
</feature>
<gene>
    <name evidence="5" type="ORF">DM02DRAFT_656514</name>
</gene>
<evidence type="ECO:0000256" key="1">
    <source>
        <dbReference type="ARBA" id="ARBA00006217"/>
    </source>
</evidence>
<dbReference type="PANTHER" id="PTHR43175:SF3">
    <property type="entry name" value="CARBON DISULFIDE HYDROLASE"/>
    <property type="match status" value="1"/>
</dbReference>
<dbReference type="GO" id="GO:0008270">
    <property type="term" value="F:zinc ion binding"/>
    <property type="evidence" value="ECO:0007669"/>
    <property type="project" value="InterPro"/>
</dbReference>
<dbReference type="InterPro" id="IPR036874">
    <property type="entry name" value="Carbonic_anhydrase_sf"/>
</dbReference>
<keyword evidence="2 4" id="KW-0479">Metal-binding</keyword>
<accession>A0A2V1DND2</accession>
<evidence type="ECO:0000313" key="6">
    <source>
        <dbReference type="Proteomes" id="UP000244855"/>
    </source>
</evidence>
<evidence type="ECO:0008006" key="7">
    <source>
        <dbReference type="Google" id="ProtNLM"/>
    </source>
</evidence>
<feature type="binding site" evidence="4">
    <location>
        <position position="100"/>
    </location>
    <ligand>
        <name>Zn(2+)</name>
        <dbReference type="ChEBI" id="CHEBI:29105"/>
    </ligand>
</feature>
<feature type="binding site" evidence="4">
    <location>
        <position position="103"/>
    </location>
    <ligand>
        <name>Zn(2+)</name>
        <dbReference type="ChEBI" id="CHEBI:29105"/>
    </ligand>
</feature>
<dbReference type="OrthoDB" id="10248475at2759"/>
<dbReference type="STRING" id="97972.A0A2V1DND2"/>
<keyword evidence="3 4" id="KW-0862">Zinc</keyword>
<dbReference type="Proteomes" id="UP000244855">
    <property type="component" value="Unassembled WGS sequence"/>
</dbReference>
<proteinExistence type="inferred from homology"/>
<dbReference type="Gene3D" id="3.40.1050.10">
    <property type="entry name" value="Carbonic anhydrase"/>
    <property type="match status" value="1"/>
</dbReference>
<evidence type="ECO:0000256" key="3">
    <source>
        <dbReference type="ARBA" id="ARBA00022833"/>
    </source>
</evidence>
<feature type="binding site" evidence="4">
    <location>
        <position position="45"/>
    </location>
    <ligand>
        <name>Zn(2+)</name>
        <dbReference type="ChEBI" id="CHEBI:29105"/>
    </ligand>
</feature>
<evidence type="ECO:0000256" key="4">
    <source>
        <dbReference type="PIRSR" id="PIRSR601765-1"/>
    </source>
</evidence>
<dbReference type="SMART" id="SM00947">
    <property type="entry name" value="Pro_CA"/>
    <property type="match status" value="1"/>
</dbReference>
<reference evidence="5 6" key="1">
    <citation type="journal article" date="2018" name="Sci. Rep.">
        <title>Comparative genomics provides insights into the lifestyle and reveals functional heterogeneity of dark septate endophytic fungi.</title>
        <authorList>
            <person name="Knapp D.G."/>
            <person name="Nemeth J.B."/>
            <person name="Barry K."/>
            <person name="Hainaut M."/>
            <person name="Henrissat B."/>
            <person name="Johnson J."/>
            <person name="Kuo A."/>
            <person name="Lim J.H.P."/>
            <person name="Lipzen A."/>
            <person name="Nolan M."/>
            <person name="Ohm R.A."/>
            <person name="Tamas L."/>
            <person name="Grigoriev I.V."/>
            <person name="Spatafora J.W."/>
            <person name="Nagy L.G."/>
            <person name="Kovacs G.M."/>
        </authorList>
    </citation>
    <scope>NUCLEOTIDE SEQUENCE [LARGE SCALE GENOMIC DNA]</scope>
    <source>
        <strain evidence="5 6">DSE2036</strain>
    </source>
</reference>
<comment type="similarity">
    <text evidence="1">Belongs to the beta-class carbonic anhydrase family.</text>
</comment>
<dbReference type="EMBL" id="KZ805394">
    <property type="protein sequence ID" value="PVH99361.1"/>
    <property type="molecule type" value="Genomic_DNA"/>
</dbReference>